<reference evidence="3" key="1">
    <citation type="submission" date="2022-11" db="EMBL/GenBank/DDBJ databases">
        <title>Biodiversity and phylogenetic relationships of bacteria.</title>
        <authorList>
            <person name="Machado R.A.R."/>
            <person name="Bhat A."/>
            <person name="Loulou A."/>
            <person name="Kallel S."/>
        </authorList>
    </citation>
    <scope>NUCLEOTIDE SEQUENCE</scope>
    <source>
        <strain evidence="3">K-TC2</strain>
    </source>
</reference>
<evidence type="ECO:0000313" key="4">
    <source>
        <dbReference type="Proteomes" id="UP001144805"/>
    </source>
</evidence>
<dbReference type="AlphaFoldDB" id="A0A9X3IMM3"/>
<protein>
    <submittedName>
        <fullName evidence="3">GTP cyclohydrolase</fullName>
    </submittedName>
</protein>
<evidence type="ECO:0000313" key="3">
    <source>
        <dbReference type="EMBL" id="MCX5570065.1"/>
    </source>
</evidence>
<comment type="caution">
    <text evidence="3">The sequence shown here is derived from an EMBL/GenBank/DDBJ whole genome shotgun (WGS) entry which is preliminary data.</text>
</comment>
<comment type="similarity">
    <text evidence="1">Belongs to the YciI family.</text>
</comment>
<dbReference type="PANTHER" id="PTHR37828">
    <property type="entry name" value="GSR2449 PROTEIN"/>
    <property type="match status" value="1"/>
</dbReference>
<sequence length="97" mass="10655">MFLVTSTYTATPEAIAAALPAHRDWVATLYDRGIFFLSGRLVPPTGGFMMATGVTRGELDQILTGDPFRQLDLLTHDIVEMKPTRWAAGLDDVKGIF</sequence>
<evidence type="ECO:0000259" key="2">
    <source>
        <dbReference type="Pfam" id="PF03795"/>
    </source>
</evidence>
<evidence type="ECO:0000256" key="1">
    <source>
        <dbReference type="ARBA" id="ARBA00007689"/>
    </source>
</evidence>
<gene>
    <name evidence="3" type="ORF">OSH07_12740</name>
</gene>
<organism evidence="3 4">
    <name type="scientific">Kaistia nematophila</name>
    <dbReference type="NCBI Taxonomy" id="2994654"/>
    <lineage>
        <taxon>Bacteria</taxon>
        <taxon>Pseudomonadati</taxon>
        <taxon>Pseudomonadota</taxon>
        <taxon>Alphaproteobacteria</taxon>
        <taxon>Hyphomicrobiales</taxon>
        <taxon>Kaistiaceae</taxon>
        <taxon>Kaistia</taxon>
    </lineage>
</organism>
<dbReference type="Proteomes" id="UP001144805">
    <property type="component" value="Unassembled WGS sequence"/>
</dbReference>
<proteinExistence type="inferred from homology"/>
<dbReference type="PANTHER" id="PTHR37828:SF1">
    <property type="entry name" value="YCII-RELATED DOMAIN-CONTAINING PROTEIN"/>
    <property type="match status" value="1"/>
</dbReference>
<keyword evidence="4" id="KW-1185">Reference proteome</keyword>
<accession>A0A9X3IMM3</accession>
<dbReference type="InterPro" id="IPR005545">
    <property type="entry name" value="YCII"/>
</dbReference>
<name>A0A9X3IMM3_9HYPH</name>
<dbReference type="EMBL" id="JAPKNK010000004">
    <property type="protein sequence ID" value="MCX5570065.1"/>
    <property type="molecule type" value="Genomic_DNA"/>
</dbReference>
<feature type="domain" description="YCII-related" evidence="2">
    <location>
        <begin position="13"/>
        <end position="75"/>
    </location>
</feature>
<dbReference type="Pfam" id="PF03795">
    <property type="entry name" value="YCII"/>
    <property type="match status" value="1"/>
</dbReference>
<dbReference type="InterPro" id="IPR011008">
    <property type="entry name" value="Dimeric_a/b-barrel"/>
</dbReference>
<dbReference type="RefSeq" id="WP_266339027.1">
    <property type="nucleotide sequence ID" value="NZ_JAPKNK010000004.1"/>
</dbReference>
<dbReference type="SUPFAM" id="SSF54909">
    <property type="entry name" value="Dimeric alpha+beta barrel"/>
    <property type="match status" value="1"/>
</dbReference>